<organism evidence="5 6">
    <name type="scientific">Oceanicella actignis</name>
    <dbReference type="NCBI Taxonomy" id="1189325"/>
    <lineage>
        <taxon>Bacteria</taxon>
        <taxon>Pseudomonadati</taxon>
        <taxon>Pseudomonadota</taxon>
        <taxon>Alphaproteobacteria</taxon>
        <taxon>Rhodobacterales</taxon>
        <taxon>Paracoccaceae</taxon>
        <taxon>Oceanicella</taxon>
    </lineage>
</organism>
<evidence type="ECO:0000313" key="6">
    <source>
        <dbReference type="Proteomes" id="UP000184066"/>
    </source>
</evidence>
<keyword evidence="6" id="KW-1185">Reference proteome</keyword>
<feature type="chain" id="PRO_5009929467" evidence="3">
    <location>
        <begin position="22"/>
        <end position="427"/>
    </location>
</feature>
<dbReference type="OrthoDB" id="8184122at2"/>
<dbReference type="PANTHER" id="PTHR47235:SF1">
    <property type="entry name" value="BLR6548 PROTEIN"/>
    <property type="match status" value="1"/>
</dbReference>
<dbReference type="RefSeq" id="WP_072747749.1">
    <property type="nucleotide sequence ID" value="NZ_FOHL01000007.1"/>
</dbReference>
<dbReference type="InterPro" id="IPR028082">
    <property type="entry name" value="Peripla_BP_I"/>
</dbReference>
<dbReference type="Pfam" id="PF13458">
    <property type="entry name" value="Peripla_BP_6"/>
    <property type="match status" value="1"/>
</dbReference>
<dbReference type="InterPro" id="IPR028081">
    <property type="entry name" value="Leu-bd"/>
</dbReference>
<dbReference type="EMBL" id="FRDL01000007">
    <property type="protein sequence ID" value="SHN71293.1"/>
    <property type="molecule type" value="Genomic_DNA"/>
</dbReference>
<evidence type="ECO:0000256" key="3">
    <source>
        <dbReference type="SAM" id="SignalP"/>
    </source>
</evidence>
<comment type="similarity">
    <text evidence="1">Belongs to the leucine-binding protein family.</text>
</comment>
<evidence type="ECO:0000256" key="2">
    <source>
        <dbReference type="ARBA" id="ARBA00022729"/>
    </source>
</evidence>
<evidence type="ECO:0000259" key="4">
    <source>
        <dbReference type="Pfam" id="PF13458"/>
    </source>
</evidence>
<reference evidence="5 6" key="1">
    <citation type="submission" date="2016-12" db="EMBL/GenBank/DDBJ databases">
        <authorList>
            <person name="Song W.-J."/>
            <person name="Kurnit D.M."/>
        </authorList>
    </citation>
    <scope>NUCLEOTIDE SEQUENCE [LARGE SCALE GENOMIC DNA]</scope>
    <source>
        <strain evidence="5 6">CGMCC 1.10808</strain>
    </source>
</reference>
<sequence>MYRALTVSLALALGCVSAARADIVLADLSYRTGPYANNGIPSSDGFNDYITLLNERDGGIEGEKIRVVPCEFGYNTQQGVECYDKMKAAGALSIQPLSTGVTYGIIPKSMADGIPVLTMGYGRTSAADGEVFSTIFNPPANYWQAADAQIRFIKEQEGSLRGKKIALVYHNSPYGKEPIPTLEALARREGFELQFYPIDHPGAEQAADWDKLKAAAPDWVLLWGWGVMNPTALREARRVKFPIDHIIGVWWSANETDVKSIGRRANGYKAVNFHAVGTEFRIYNDMNEYVYFAGKARGEADNLGTVLYNRGILTAILVTEAARTAMKIHGTTKLTPQMMRDGFENLSITEERMAEIGMEGFVPPFSLSCANHGGSGRVTVNEWDARLRGWRQIADYYEPDMSIIGPMIKADADKFAKENGIKRRKCR</sequence>
<dbReference type="CDD" id="cd06334">
    <property type="entry name" value="PBP1_ABC_ligand_binding-like"/>
    <property type="match status" value="1"/>
</dbReference>
<proteinExistence type="inferred from homology"/>
<name>A0A1M7TKZ7_9RHOB</name>
<dbReference type="PROSITE" id="PS51257">
    <property type="entry name" value="PROKAR_LIPOPROTEIN"/>
    <property type="match status" value="1"/>
</dbReference>
<evidence type="ECO:0000313" key="5">
    <source>
        <dbReference type="EMBL" id="SHN71293.1"/>
    </source>
</evidence>
<evidence type="ECO:0000256" key="1">
    <source>
        <dbReference type="ARBA" id="ARBA00010062"/>
    </source>
</evidence>
<dbReference type="Proteomes" id="UP000184066">
    <property type="component" value="Unassembled WGS sequence"/>
</dbReference>
<gene>
    <name evidence="5" type="ORF">SAMN05216200_107130</name>
</gene>
<dbReference type="PANTHER" id="PTHR47235">
    <property type="entry name" value="BLR6548 PROTEIN"/>
    <property type="match status" value="1"/>
</dbReference>
<dbReference type="SUPFAM" id="SSF53822">
    <property type="entry name" value="Periplasmic binding protein-like I"/>
    <property type="match status" value="1"/>
</dbReference>
<feature type="domain" description="Leucine-binding protein" evidence="4">
    <location>
        <begin position="28"/>
        <end position="384"/>
    </location>
</feature>
<protein>
    <submittedName>
        <fullName evidence="5">Branched-chain amino acid transport system substrate-binding protein</fullName>
    </submittedName>
</protein>
<keyword evidence="2 3" id="KW-0732">Signal</keyword>
<dbReference type="Gene3D" id="3.40.50.2300">
    <property type="match status" value="2"/>
</dbReference>
<feature type="signal peptide" evidence="3">
    <location>
        <begin position="1"/>
        <end position="21"/>
    </location>
</feature>
<dbReference type="AlphaFoldDB" id="A0A1M7TKZ7"/>
<dbReference type="STRING" id="1189325.SAMN04488119_107131"/>
<accession>A0A1M7TKZ7</accession>